<dbReference type="SUPFAM" id="SSF51735">
    <property type="entry name" value="NAD(P)-binding Rossmann-fold domains"/>
    <property type="match status" value="1"/>
</dbReference>
<dbReference type="EMBL" id="JAYFSI010000007">
    <property type="protein sequence ID" value="MEA5363849.1"/>
    <property type="molecule type" value="Genomic_DNA"/>
</dbReference>
<proteinExistence type="inferred from homology"/>
<dbReference type="PANTHER" id="PTHR43639">
    <property type="entry name" value="OXIDOREDUCTASE, SHORT-CHAIN DEHYDROGENASE/REDUCTASE FAMILY (AFU_ORTHOLOGUE AFUA_5G02870)"/>
    <property type="match status" value="1"/>
</dbReference>
<reference evidence="4 5" key="1">
    <citation type="submission" date="2023-12" db="EMBL/GenBank/DDBJ databases">
        <title>Amycolatopsis sp. V23-08.</title>
        <authorList>
            <person name="Somphong A."/>
        </authorList>
    </citation>
    <scope>NUCLEOTIDE SEQUENCE [LARGE SCALE GENOMIC DNA]</scope>
    <source>
        <strain evidence="4 5">V23-08</strain>
    </source>
</reference>
<dbReference type="Gene3D" id="3.40.50.720">
    <property type="entry name" value="NAD(P)-binding Rossmann-like Domain"/>
    <property type="match status" value="1"/>
</dbReference>
<dbReference type="PRINTS" id="PR00081">
    <property type="entry name" value="GDHRDH"/>
</dbReference>
<keyword evidence="2 4" id="KW-0560">Oxidoreductase</keyword>
<evidence type="ECO:0000256" key="1">
    <source>
        <dbReference type="ARBA" id="ARBA00006484"/>
    </source>
</evidence>
<evidence type="ECO:0000256" key="3">
    <source>
        <dbReference type="RuleBase" id="RU000363"/>
    </source>
</evidence>
<dbReference type="RefSeq" id="WP_323331582.1">
    <property type="nucleotide sequence ID" value="NZ_JAYFSI010000007.1"/>
</dbReference>
<protein>
    <submittedName>
        <fullName evidence="4">SDR family oxidoreductase</fullName>
        <ecNumber evidence="4">1.-.-.-</ecNumber>
    </submittedName>
</protein>
<evidence type="ECO:0000256" key="2">
    <source>
        <dbReference type="ARBA" id="ARBA00023002"/>
    </source>
</evidence>
<dbReference type="PANTHER" id="PTHR43639:SF1">
    <property type="entry name" value="SHORT-CHAIN DEHYDROGENASE_REDUCTASE FAMILY PROTEIN"/>
    <property type="match status" value="1"/>
</dbReference>
<dbReference type="EC" id="1.-.-.-" evidence="4"/>
<dbReference type="CDD" id="cd05233">
    <property type="entry name" value="SDR_c"/>
    <property type="match status" value="1"/>
</dbReference>
<dbReference type="Proteomes" id="UP001304298">
    <property type="component" value="Unassembled WGS sequence"/>
</dbReference>
<sequence>MTTTQRTALVTGATAGIGRAVARHLAASGVALVVHGRDPERGAQLVKEITEEGGTARFVTADLTDPAEVLALAEEAGAVDILVNNAGIYAFTGTAETTAESFDRQFAVNTRAPFLLVGALAPGMAERGHGTIVNITSTAATSPAPIGSAYGASKAAVELLTRSWATEFGARGVRVNGVSPGPVRTAGTTAMLGDNVEVLGRATLRDRIGEPDEIARVVRFLVDADSSYINGTVILANGGEPSALPA</sequence>
<evidence type="ECO:0000313" key="4">
    <source>
        <dbReference type="EMBL" id="MEA5363849.1"/>
    </source>
</evidence>
<dbReference type="InterPro" id="IPR020904">
    <property type="entry name" value="Sc_DH/Rdtase_CS"/>
</dbReference>
<keyword evidence="5" id="KW-1185">Reference proteome</keyword>
<name>A0ABU5RE42_9PSEU</name>
<dbReference type="Pfam" id="PF00106">
    <property type="entry name" value="adh_short"/>
    <property type="match status" value="1"/>
</dbReference>
<organism evidence="4 5">
    <name type="scientific">Amycolatopsis heterodermiae</name>
    <dbReference type="NCBI Taxonomy" id="3110235"/>
    <lineage>
        <taxon>Bacteria</taxon>
        <taxon>Bacillati</taxon>
        <taxon>Actinomycetota</taxon>
        <taxon>Actinomycetes</taxon>
        <taxon>Pseudonocardiales</taxon>
        <taxon>Pseudonocardiaceae</taxon>
        <taxon>Amycolatopsis</taxon>
    </lineage>
</organism>
<dbReference type="GO" id="GO:0016491">
    <property type="term" value="F:oxidoreductase activity"/>
    <property type="evidence" value="ECO:0007669"/>
    <property type="project" value="UniProtKB-KW"/>
</dbReference>
<comment type="similarity">
    <text evidence="1 3">Belongs to the short-chain dehydrogenases/reductases (SDR) family.</text>
</comment>
<dbReference type="PRINTS" id="PR00080">
    <property type="entry name" value="SDRFAMILY"/>
</dbReference>
<dbReference type="InterPro" id="IPR002347">
    <property type="entry name" value="SDR_fam"/>
</dbReference>
<dbReference type="PROSITE" id="PS00061">
    <property type="entry name" value="ADH_SHORT"/>
    <property type="match status" value="1"/>
</dbReference>
<dbReference type="InterPro" id="IPR036291">
    <property type="entry name" value="NAD(P)-bd_dom_sf"/>
</dbReference>
<accession>A0ABU5RE42</accession>
<gene>
    <name evidence="4" type="ORF">VA596_30245</name>
</gene>
<evidence type="ECO:0000313" key="5">
    <source>
        <dbReference type="Proteomes" id="UP001304298"/>
    </source>
</evidence>
<comment type="caution">
    <text evidence="4">The sequence shown here is derived from an EMBL/GenBank/DDBJ whole genome shotgun (WGS) entry which is preliminary data.</text>
</comment>